<dbReference type="InterPro" id="IPR036890">
    <property type="entry name" value="HATPase_C_sf"/>
</dbReference>
<evidence type="ECO:0000256" key="9">
    <source>
        <dbReference type="ARBA" id="ARBA00022777"/>
    </source>
</evidence>
<dbReference type="Gene3D" id="3.30.565.10">
    <property type="entry name" value="Histidine kinase-like ATPase, C-terminal domain"/>
    <property type="match status" value="1"/>
</dbReference>
<accession>A0ABV5J7W8</accession>
<keyword evidence="7" id="KW-0808">Transferase</keyword>
<dbReference type="Gene3D" id="3.40.50.2300">
    <property type="match status" value="1"/>
</dbReference>
<dbReference type="Gene3D" id="1.10.287.130">
    <property type="match status" value="1"/>
</dbReference>
<dbReference type="GO" id="GO:0005524">
    <property type="term" value="F:ATP binding"/>
    <property type="evidence" value="ECO:0007669"/>
    <property type="project" value="UniProtKB-KW"/>
</dbReference>
<dbReference type="PRINTS" id="PR00344">
    <property type="entry name" value="BCTRLSENSOR"/>
</dbReference>
<protein>
    <recommendedName>
        <fullName evidence="3">histidine kinase</fullName>
        <ecNumber evidence="3">2.7.13.3</ecNumber>
    </recommendedName>
</protein>
<evidence type="ECO:0000259" key="17">
    <source>
        <dbReference type="PROSITE" id="PS50109"/>
    </source>
</evidence>
<evidence type="ECO:0000256" key="7">
    <source>
        <dbReference type="ARBA" id="ARBA00022679"/>
    </source>
</evidence>
<dbReference type="EC" id="2.7.13.3" evidence="3"/>
<dbReference type="InterPro" id="IPR003594">
    <property type="entry name" value="HATPase_dom"/>
</dbReference>
<feature type="domain" description="Response regulatory" evidence="18">
    <location>
        <begin position="594"/>
        <end position="710"/>
    </location>
</feature>
<feature type="modified residue" description="Phosphohistidine" evidence="13">
    <location>
        <position position="785"/>
    </location>
</feature>
<comment type="subcellular location">
    <subcellularLocation>
        <location evidence="2">Cell inner membrane</location>
        <topology evidence="2">Multi-pass membrane protein</topology>
    </subcellularLocation>
</comment>
<proteinExistence type="predicted"/>
<keyword evidence="10 20" id="KW-0067">ATP-binding</keyword>
<evidence type="ECO:0000313" key="20">
    <source>
        <dbReference type="EMBL" id="MFB9212927.1"/>
    </source>
</evidence>
<dbReference type="PROSITE" id="PS50110">
    <property type="entry name" value="RESPONSE_REGULATORY"/>
    <property type="match status" value="1"/>
</dbReference>
<dbReference type="InterPro" id="IPR011006">
    <property type="entry name" value="CheY-like_superfamily"/>
</dbReference>
<feature type="transmembrane region" description="Helical" evidence="16">
    <location>
        <begin position="297"/>
        <end position="323"/>
    </location>
</feature>
<keyword evidence="11 16" id="KW-1133">Transmembrane helix</keyword>
<evidence type="ECO:0000256" key="15">
    <source>
        <dbReference type="SAM" id="Coils"/>
    </source>
</evidence>
<dbReference type="PROSITE" id="PS50894">
    <property type="entry name" value="HPT"/>
    <property type="match status" value="1"/>
</dbReference>
<dbReference type="Pfam" id="PF01627">
    <property type="entry name" value="Hpt"/>
    <property type="match status" value="1"/>
</dbReference>
<keyword evidence="5" id="KW-0997">Cell inner membrane</keyword>
<comment type="catalytic activity">
    <reaction evidence="1">
        <text>ATP + protein L-histidine = ADP + protein N-phospho-L-histidine.</text>
        <dbReference type="EC" id="2.7.13.3"/>
    </reaction>
</comment>
<evidence type="ECO:0000256" key="12">
    <source>
        <dbReference type="ARBA" id="ARBA00023136"/>
    </source>
</evidence>
<dbReference type="InterPro" id="IPR005467">
    <property type="entry name" value="His_kinase_dom"/>
</dbReference>
<evidence type="ECO:0000256" key="4">
    <source>
        <dbReference type="ARBA" id="ARBA00022475"/>
    </source>
</evidence>
<evidence type="ECO:0000256" key="10">
    <source>
        <dbReference type="ARBA" id="ARBA00022840"/>
    </source>
</evidence>
<dbReference type="CDD" id="cd00082">
    <property type="entry name" value="HisKA"/>
    <property type="match status" value="1"/>
</dbReference>
<evidence type="ECO:0000256" key="2">
    <source>
        <dbReference type="ARBA" id="ARBA00004429"/>
    </source>
</evidence>
<dbReference type="InterPro" id="IPR036097">
    <property type="entry name" value="HisK_dim/P_sf"/>
</dbReference>
<name>A0ABV5J7W8_9BACT</name>
<dbReference type="PANTHER" id="PTHR43047">
    <property type="entry name" value="TWO-COMPONENT HISTIDINE PROTEIN KINASE"/>
    <property type="match status" value="1"/>
</dbReference>
<keyword evidence="12 16" id="KW-0472">Membrane</keyword>
<dbReference type="InterPro" id="IPR004358">
    <property type="entry name" value="Sig_transdc_His_kin-like_C"/>
</dbReference>
<dbReference type="RefSeq" id="WP_290248463.1">
    <property type="nucleotide sequence ID" value="NZ_JAUFQT010000001.1"/>
</dbReference>
<gene>
    <name evidence="20" type="ORF">ACFFUR_14020</name>
</gene>
<keyword evidence="21" id="KW-1185">Reference proteome</keyword>
<dbReference type="Proteomes" id="UP001589654">
    <property type="component" value="Unassembled WGS sequence"/>
</dbReference>
<dbReference type="CDD" id="cd16922">
    <property type="entry name" value="HATPase_EvgS-ArcB-TorS-like"/>
    <property type="match status" value="1"/>
</dbReference>
<organism evidence="20 21">
    <name type="scientific">Echinicola jeungdonensis</name>
    <dbReference type="NCBI Taxonomy" id="709343"/>
    <lineage>
        <taxon>Bacteria</taxon>
        <taxon>Pseudomonadati</taxon>
        <taxon>Bacteroidota</taxon>
        <taxon>Cytophagia</taxon>
        <taxon>Cytophagales</taxon>
        <taxon>Cyclobacteriaceae</taxon>
        <taxon>Echinicola</taxon>
    </lineage>
</organism>
<dbReference type="Pfam" id="PF02518">
    <property type="entry name" value="HATPase_c"/>
    <property type="match status" value="1"/>
</dbReference>
<dbReference type="InterPro" id="IPR008207">
    <property type="entry name" value="Sig_transdc_His_kin_Hpt_dom"/>
</dbReference>
<feature type="coiled-coil region" evidence="15">
    <location>
        <begin position="239"/>
        <end position="273"/>
    </location>
</feature>
<dbReference type="SUPFAM" id="SSF47384">
    <property type="entry name" value="Homodimeric domain of signal transducing histidine kinase"/>
    <property type="match status" value="1"/>
</dbReference>
<dbReference type="SMART" id="SM00448">
    <property type="entry name" value="REC"/>
    <property type="match status" value="1"/>
</dbReference>
<dbReference type="SUPFAM" id="SSF55874">
    <property type="entry name" value="ATPase domain of HSP90 chaperone/DNA topoisomerase II/histidine kinase"/>
    <property type="match status" value="1"/>
</dbReference>
<dbReference type="Gene3D" id="1.20.120.160">
    <property type="entry name" value="HPT domain"/>
    <property type="match status" value="1"/>
</dbReference>
<evidence type="ECO:0000256" key="8">
    <source>
        <dbReference type="ARBA" id="ARBA00022692"/>
    </source>
</evidence>
<evidence type="ECO:0000256" key="14">
    <source>
        <dbReference type="PROSITE-ProRule" id="PRU00169"/>
    </source>
</evidence>
<feature type="modified residue" description="4-aspartylphosphate" evidence="14">
    <location>
        <position position="643"/>
    </location>
</feature>
<dbReference type="SUPFAM" id="SSF52172">
    <property type="entry name" value="CheY-like"/>
    <property type="match status" value="1"/>
</dbReference>
<dbReference type="SMART" id="SM00388">
    <property type="entry name" value="HisKA"/>
    <property type="match status" value="1"/>
</dbReference>
<evidence type="ECO:0000256" key="3">
    <source>
        <dbReference type="ARBA" id="ARBA00012438"/>
    </source>
</evidence>
<sequence length="846" mass="96097">MRRSVTTRKAKKKVILGFLLALFLVLSVSAVTYFSLEKLLNTVESLSEPSERVRQLNGLLADIYQFDKLKGNFQEDGDSISGLVYLERIEERLNELEGFAQDSSELRYLKRINYNVNELVVVYNGLKEVKLNLMNRNFSREALSNIETKIKRQEEINRLQSLGQIRLDHKIRRTPPKSETPKKKVDADSGFSSLMTTKEKENLRGIFQQFRPGLIEEDSINKVEPHATDSILYAVKKFLLDINSQERHLRSNLADLEAKLNEKNKALIADTQKIISNLQYDTLEESREKNESLYDTAFSVSVLLGILVFVGIVGSSAFIYSILAEMNKDENYRIHLEKAKERSDNLAKTKQNFLANMSHEIRNPLHAIQGYQAALRKTSLSENQRDYNNMVGFAADTLSAIVNDILDFSKLEADKVMIDKSPFDPHKLFRSIQSSFELKAKEKQIEFNWELDLPENKWLLGDELRINQILNNLIGNSLKFTEKGRVDVIVSFDNIGVLEITVADTGIGMTEEFKSNVFTEFNQGDSSINRKYGGTGLGLAIVKRIVDLMKGEIQLESKEGEGTSIYIKLPIKATKVQEEALENVDSEYDIRGLNVLLVDDDPLGLRFAKLLLESNGAVVHAYQGGLDFKENFREVDFDLALLDIQMPEISGYQVLEMLRNNPRYKNLVCLAITANVFVKEKEKIQKSGFDAIVLKPFKEEELIKQIGKKLGLEIKEKSGPTEEVKAYKTDDALYDLVDLQKFCMGDEGILQEVLIDFCETTHNDLNALDKALKNQDWESLLEISHKLGSRLGQLKINAGRVARKLEQDLKEGKTESASSLVKAIITESQIVLEKINEDHHLYLKTS</sequence>
<evidence type="ECO:0000256" key="5">
    <source>
        <dbReference type="ARBA" id="ARBA00022519"/>
    </source>
</evidence>
<reference evidence="20 21" key="1">
    <citation type="submission" date="2024-09" db="EMBL/GenBank/DDBJ databases">
        <authorList>
            <person name="Sun Q."/>
            <person name="Mori K."/>
        </authorList>
    </citation>
    <scope>NUCLEOTIDE SEQUENCE [LARGE SCALE GENOMIC DNA]</scope>
    <source>
        <strain evidence="20 21">CECT 7682</strain>
    </source>
</reference>
<dbReference type="InterPro" id="IPR001789">
    <property type="entry name" value="Sig_transdc_resp-reg_receiver"/>
</dbReference>
<feature type="domain" description="HPt" evidence="19">
    <location>
        <begin position="746"/>
        <end position="842"/>
    </location>
</feature>
<evidence type="ECO:0000256" key="16">
    <source>
        <dbReference type="SAM" id="Phobius"/>
    </source>
</evidence>
<evidence type="ECO:0000259" key="19">
    <source>
        <dbReference type="PROSITE" id="PS50894"/>
    </source>
</evidence>
<dbReference type="PROSITE" id="PS50109">
    <property type="entry name" value="HIS_KIN"/>
    <property type="match status" value="1"/>
</dbReference>
<keyword evidence="9" id="KW-0418">Kinase</keyword>
<keyword evidence="10 20" id="KW-0547">Nucleotide-binding</keyword>
<dbReference type="InterPro" id="IPR036641">
    <property type="entry name" value="HPT_dom_sf"/>
</dbReference>
<dbReference type="CDD" id="cd17546">
    <property type="entry name" value="REC_hyHK_CKI1_RcsC-like"/>
    <property type="match status" value="1"/>
</dbReference>
<comment type="caution">
    <text evidence="20">The sequence shown here is derived from an EMBL/GenBank/DDBJ whole genome shotgun (WGS) entry which is preliminary data.</text>
</comment>
<feature type="domain" description="Histidine kinase" evidence="17">
    <location>
        <begin position="356"/>
        <end position="573"/>
    </location>
</feature>
<evidence type="ECO:0000259" key="18">
    <source>
        <dbReference type="PROSITE" id="PS50110"/>
    </source>
</evidence>
<dbReference type="SUPFAM" id="SSF47226">
    <property type="entry name" value="Histidine-containing phosphotransfer domain, HPT domain"/>
    <property type="match status" value="1"/>
</dbReference>
<keyword evidence="4" id="KW-1003">Cell membrane</keyword>
<dbReference type="Pfam" id="PF00072">
    <property type="entry name" value="Response_reg"/>
    <property type="match status" value="1"/>
</dbReference>
<dbReference type="SMART" id="SM00387">
    <property type="entry name" value="HATPase_c"/>
    <property type="match status" value="1"/>
</dbReference>
<keyword evidence="15" id="KW-0175">Coiled coil</keyword>
<evidence type="ECO:0000256" key="6">
    <source>
        <dbReference type="ARBA" id="ARBA00022553"/>
    </source>
</evidence>
<dbReference type="Pfam" id="PF00512">
    <property type="entry name" value="HisKA"/>
    <property type="match status" value="1"/>
</dbReference>
<keyword evidence="6 14" id="KW-0597">Phosphoprotein</keyword>
<evidence type="ECO:0000256" key="1">
    <source>
        <dbReference type="ARBA" id="ARBA00000085"/>
    </source>
</evidence>
<evidence type="ECO:0000313" key="21">
    <source>
        <dbReference type="Proteomes" id="UP001589654"/>
    </source>
</evidence>
<keyword evidence="8 16" id="KW-0812">Transmembrane</keyword>
<dbReference type="EMBL" id="JBHMEW010000065">
    <property type="protein sequence ID" value="MFB9212927.1"/>
    <property type="molecule type" value="Genomic_DNA"/>
</dbReference>
<dbReference type="PANTHER" id="PTHR43047:SF64">
    <property type="entry name" value="HISTIDINE KINASE CONTAINING CHEY-HOMOLOGOUS RECEIVER DOMAIN AND PAS DOMAIN-RELATED"/>
    <property type="match status" value="1"/>
</dbReference>
<evidence type="ECO:0000256" key="13">
    <source>
        <dbReference type="PROSITE-ProRule" id="PRU00110"/>
    </source>
</evidence>
<evidence type="ECO:0000256" key="11">
    <source>
        <dbReference type="ARBA" id="ARBA00022989"/>
    </source>
</evidence>
<dbReference type="InterPro" id="IPR003661">
    <property type="entry name" value="HisK_dim/P_dom"/>
</dbReference>